<organism evidence="2 3">
    <name type="scientific">Lasiodiplodia theobromae</name>
    <dbReference type="NCBI Taxonomy" id="45133"/>
    <lineage>
        <taxon>Eukaryota</taxon>
        <taxon>Fungi</taxon>
        <taxon>Dikarya</taxon>
        <taxon>Ascomycota</taxon>
        <taxon>Pezizomycotina</taxon>
        <taxon>Dothideomycetes</taxon>
        <taxon>Dothideomycetes incertae sedis</taxon>
        <taxon>Botryosphaeriales</taxon>
        <taxon>Botryosphaeriaceae</taxon>
        <taxon>Lasiodiplodia</taxon>
    </lineage>
</organism>
<comment type="caution">
    <text evidence="2">The sequence shown here is derived from an EMBL/GenBank/DDBJ whole genome shotgun (WGS) entry which is preliminary data.</text>
</comment>
<evidence type="ECO:0000256" key="1">
    <source>
        <dbReference type="SAM" id="MobiDB-lite"/>
    </source>
</evidence>
<dbReference type="Proteomes" id="UP000325902">
    <property type="component" value="Unassembled WGS sequence"/>
</dbReference>
<evidence type="ECO:0000313" key="2">
    <source>
        <dbReference type="EMBL" id="KAB2579531.1"/>
    </source>
</evidence>
<protein>
    <submittedName>
        <fullName evidence="2">Uncharacterized protein</fullName>
    </submittedName>
</protein>
<name>A0A5N5DQC4_9PEZI</name>
<dbReference type="AlphaFoldDB" id="A0A5N5DQC4"/>
<dbReference type="EMBL" id="VCHE01000007">
    <property type="protein sequence ID" value="KAB2579531.1"/>
    <property type="molecule type" value="Genomic_DNA"/>
</dbReference>
<gene>
    <name evidence="2" type="ORF">DBV05_g2037</name>
</gene>
<reference evidence="2 3" key="1">
    <citation type="journal article" date="2019" name="Sci. Rep.">
        <title>A multi-omics analysis of the grapevine pathogen Lasiodiplodia theobromae reveals that temperature affects the expression of virulence- and pathogenicity-related genes.</title>
        <authorList>
            <person name="Felix C."/>
            <person name="Meneses R."/>
            <person name="Goncalves M.F.M."/>
            <person name="Tilleman L."/>
            <person name="Duarte A.S."/>
            <person name="Jorrin-Novo J.V."/>
            <person name="Van de Peer Y."/>
            <person name="Deforce D."/>
            <person name="Van Nieuwerburgh F."/>
            <person name="Esteves A.C."/>
            <person name="Alves A."/>
        </authorList>
    </citation>
    <scope>NUCLEOTIDE SEQUENCE [LARGE SCALE GENOMIC DNA]</scope>
    <source>
        <strain evidence="2 3">LA-SOL3</strain>
    </source>
</reference>
<dbReference type="OrthoDB" id="5286775at2759"/>
<sequence length="435" mass="49261">MRLFGRLKDAVLGYLTPRNTARDQGWLHRAPHTPVTPSRNSNGKRPLSPASHHEADKRLKTLDGSAAYLTPPSFGTASSDYNAEELNLSTIKDSESLTGEWSYINDALADDESSWSVVDSEESLVHFSSPASKKRSPKNESSVQPDKQFDEADLKRFDIEKARAQREEDAKNMREAGWAEDPIKVYVKIAMRGWGALFPRTWRLSFDSLPSILFADKPKDEYIKALSENQFRAMKAFRSLLTVPSRARDAILKEVNTPPSRQPQELIRSEISRYLKWAFADADVSDVTPTIAVLSAAEDVDPEAFEQKIIKRLTTLKQEWRVNLAIGEEIDESGDIVVVNQLCAPPTIFAIVVNKLEFGFFALEDEDDEREQPEIRNFYMHDMGKFDYDVWNTVAIAILVMHCREKMANLKEVMDDYDNGVAESAIPQGPRPRFS</sequence>
<feature type="region of interest" description="Disordered" evidence="1">
    <location>
        <begin position="126"/>
        <end position="147"/>
    </location>
</feature>
<keyword evidence="3" id="KW-1185">Reference proteome</keyword>
<accession>A0A5N5DQC4</accession>
<proteinExistence type="predicted"/>
<feature type="region of interest" description="Disordered" evidence="1">
    <location>
        <begin position="23"/>
        <end position="53"/>
    </location>
</feature>
<evidence type="ECO:0000313" key="3">
    <source>
        <dbReference type="Proteomes" id="UP000325902"/>
    </source>
</evidence>